<evidence type="ECO:0000256" key="2">
    <source>
        <dbReference type="ARBA" id="ARBA00023194"/>
    </source>
</evidence>
<keyword evidence="5" id="KW-0223">Dioxygenase</keyword>
<evidence type="ECO:0000313" key="5">
    <source>
        <dbReference type="EMBL" id="MFF5899102.1"/>
    </source>
</evidence>
<dbReference type="Pfam" id="PF03171">
    <property type="entry name" value="2OG-FeII_Oxy"/>
    <property type="match status" value="1"/>
</dbReference>
<reference evidence="5 6" key="1">
    <citation type="submission" date="2024-10" db="EMBL/GenBank/DDBJ databases">
        <title>The Natural Products Discovery Center: Release of the First 8490 Sequenced Strains for Exploring Actinobacteria Biosynthetic Diversity.</title>
        <authorList>
            <person name="Kalkreuter E."/>
            <person name="Kautsar S.A."/>
            <person name="Yang D."/>
            <person name="Bader C.D."/>
            <person name="Teijaro C.N."/>
            <person name="Fluegel L."/>
            <person name="Davis C.M."/>
            <person name="Simpson J.R."/>
            <person name="Lauterbach L."/>
            <person name="Steele A.D."/>
            <person name="Gui C."/>
            <person name="Meng S."/>
            <person name="Li G."/>
            <person name="Viehrig K."/>
            <person name="Ye F."/>
            <person name="Su P."/>
            <person name="Kiefer A.F."/>
            <person name="Nichols A."/>
            <person name="Cepeda A.J."/>
            <person name="Yan W."/>
            <person name="Fan B."/>
            <person name="Jiang Y."/>
            <person name="Adhikari A."/>
            <person name="Zheng C.-J."/>
            <person name="Schuster L."/>
            <person name="Cowan T.M."/>
            <person name="Smanski M.J."/>
            <person name="Chevrette M.G."/>
            <person name="De Carvalho L.P.S."/>
            <person name="Shen B."/>
        </authorList>
    </citation>
    <scope>NUCLEOTIDE SEQUENCE [LARGE SCALE GENOMIC DNA]</scope>
    <source>
        <strain evidence="5 6">NPDC012540</strain>
    </source>
</reference>
<protein>
    <submittedName>
        <fullName evidence="5">Isopenicillin N synthase family dioxygenase</fullName>
    </submittedName>
</protein>
<keyword evidence="6" id="KW-1185">Reference proteome</keyword>
<dbReference type="PANTHER" id="PTHR47990">
    <property type="entry name" value="2-OXOGLUTARATE (2OG) AND FE(II)-DEPENDENT OXYGENASE SUPERFAMILY PROTEIN-RELATED"/>
    <property type="match status" value="1"/>
</dbReference>
<comment type="pathway">
    <text evidence="1">Antibiotic biosynthesis.</text>
</comment>
<keyword evidence="3" id="KW-0560">Oxidoreductase</keyword>
<dbReference type="InterPro" id="IPR005123">
    <property type="entry name" value="Oxoglu/Fe-dep_dioxygenase_dom"/>
</dbReference>
<evidence type="ECO:0000259" key="4">
    <source>
        <dbReference type="PROSITE" id="PS51471"/>
    </source>
</evidence>
<keyword evidence="3" id="KW-0408">Iron</keyword>
<organism evidence="5 6">
    <name type="scientific">Streptomyces argenteolus</name>
    <dbReference type="NCBI Taxonomy" id="67274"/>
    <lineage>
        <taxon>Bacteria</taxon>
        <taxon>Bacillati</taxon>
        <taxon>Actinomycetota</taxon>
        <taxon>Actinomycetes</taxon>
        <taxon>Kitasatosporales</taxon>
        <taxon>Streptomycetaceae</taxon>
        <taxon>Streptomyces</taxon>
    </lineage>
</organism>
<dbReference type="InterPro" id="IPR050231">
    <property type="entry name" value="Iron_ascorbate_oxido_reductase"/>
</dbReference>
<dbReference type="InterPro" id="IPR044861">
    <property type="entry name" value="IPNS-like_FE2OG_OXY"/>
</dbReference>
<evidence type="ECO:0000313" key="6">
    <source>
        <dbReference type="Proteomes" id="UP001602322"/>
    </source>
</evidence>
<keyword evidence="2" id="KW-0045">Antibiotic biosynthesis</keyword>
<accession>A0ABW6XBI9</accession>
<dbReference type="SUPFAM" id="SSF51197">
    <property type="entry name" value="Clavaminate synthase-like"/>
    <property type="match status" value="1"/>
</dbReference>
<dbReference type="Gene3D" id="2.60.120.330">
    <property type="entry name" value="B-lactam Antibiotic, Isopenicillin N Synthase, Chain"/>
    <property type="match status" value="1"/>
</dbReference>
<sequence length="343" mass="37733">MGQDTQHTAPTGPATAAMVELDRESAMGGLGAETARREIRRIDLTSFEERRAEITDQLWEAATDIGFFQITGHGITPQETDAAFEAAAAFFALPAGTKRRYAMAPGTNAGWEHRSQVRPSVGIPDEKESYQLTRPRMEGLWPADEEAAGFRDTVLAFESHCREVAMRVLSCFADRLGMERDFFARAHDPLSAGHQSTLRLLHYFEAPKAPDGSGVWWRAGAHTDFDCLTLLFQREGQGGLQVCPGAERDAQEWTPVPATADAITCNIGDMLMRWSDDRLPSNFHRVKAPGPGDDHGARQSIAYFAQADRDVLIESPQGLYPPITAGDYIKQRIAANFAGAPRD</sequence>
<comment type="similarity">
    <text evidence="3">Belongs to the iron/ascorbate-dependent oxidoreductase family.</text>
</comment>
<dbReference type="EMBL" id="JBIBEG010000007">
    <property type="protein sequence ID" value="MFF5899102.1"/>
    <property type="molecule type" value="Genomic_DNA"/>
</dbReference>
<gene>
    <name evidence="5" type="ORF">ACFY8O_24720</name>
</gene>
<dbReference type="Pfam" id="PF14226">
    <property type="entry name" value="DIOX_N"/>
    <property type="match status" value="1"/>
</dbReference>
<dbReference type="RefSeq" id="WP_387905795.1">
    <property type="nucleotide sequence ID" value="NZ_JBIBEG010000007.1"/>
</dbReference>
<evidence type="ECO:0000256" key="3">
    <source>
        <dbReference type="RuleBase" id="RU003682"/>
    </source>
</evidence>
<comment type="caution">
    <text evidence="5">The sequence shown here is derived from an EMBL/GenBank/DDBJ whole genome shotgun (WGS) entry which is preliminary data.</text>
</comment>
<evidence type="ECO:0000256" key="1">
    <source>
        <dbReference type="ARBA" id="ARBA00004792"/>
    </source>
</evidence>
<feature type="domain" description="Fe2OG dioxygenase" evidence="4">
    <location>
        <begin position="193"/>
        <end position="307"/>
    </location>
</feature>
<dbReference type="InterPro" id="IPR026992">
    <property type="entry name" value="DIOX_N"/>
</dbReference>
<dbReference type="PROSITE" id="PS51471">
    <property type="entry name" value="FE2OG_OXY"/>
    <property type="match status" value="1"/>
</dbReference>
<proteinExistence type="inferred from homology"/>
<dbReference type="GO" id="GO:0051213">
    <property type="term" value="F:dioxygenase activity"/>
    <property type="evidence" value="ECO:0007669"/>
    <property type="project" value="UniProtKB-KW"/>
</dbReference>
<dbReference type="Proteomes" id="UP001602322">
    <property type="component" value="Unassembled WGS sequence"/>
</dbReference>
<dbReference type="InterPro" id="IPR027443">
    <property type="entry name" value="IPNS-like_sf"/>
</dbReference>
<keyword evidence="3" id="KW-0479">Metal-binding</keyword>
<name>A0ABW6XBI9_9ACTN</name>